<dbReference type="SUPFAM" id="SSF50249">
    <property type="entry name" value="Nucleic acid-binding proteins"/>
    <property type="match status" value="2"/>
</dbReference>
<evidence type="ECO:0000256" key="4">
    <source>
        <dbReference type="ARBA" id="ARBA00023172"/>
    </source>
</evidence>
<evidence type="ECO:0000256" key="5">
    <source>
        <dbReference type="ARBA" id="ARBA00023204"/>
    </source>
</evidence>
<dbReference type="EMBL" id="CAID01000011">
    <property type="protein sequence ID" value="CEF99546.1"/>
    <property type="molecule type" value="Genomic_DNA"/>
</dbReference>
<dbReference type="KEGG" id="ota:OT_ostta11g00630"/>
<feature type="domain" description="Breast cancer type 2 susceptibility protein helical" evidence="8">
    <location>
        <begin position="571"/>
        <end position="645"/>
    </location>
</feature>
<dbReference type="InterPro" id="IPR015525">
    <property type="entry name" value="BRCA2"/>
</dbReference>
<feature type="region of interest" description="Disordered" evidence="6">
    <location>
        <begin position="1247"/>
        <end position="1281"/>
    </location>
</feature>
<accession>A0A090M5T1</accession>
<sequence>MECSNATPSGTGVDEVHEFPKVEFDVTKTVVATAFHSALRALDHGDESQAMDFVDALELASKEDVLETRAGDDDGSAVARVFERVAVDETGANDSIADEPIGADDENRARVNVPMDSLEVVEPIARSTRTVPETEPSGWDARANAATPTVEPSPSTSGLGEGAVPSPVMSADVVGELGALQYANPFVHTPIWPRTQQAPETDPREFRRKFVYFREDSDEGATPVVARARVPASAPRPGGQVSAVQSPYLLMHKNLATPYVNMERAAPVSVTLTTASGKKVVARTDSHGNAAVPMVMETPRFESDEDAFSFRAAIETPATSAPAIGSGFFTAGSGAPVEISAAAMHRARSMFAAGDDLPTVTVPSPDVGGFSFQTAGGARIAVSDDSRRRARAMFGGADDADRPSTSAGGGFAFQTASGTNIKISDETMCQTRARFADQGEENTMKTPINARSRFPQPSFKTPKSLPIARRLDAKAPGFTPPMKTGAFRTPMTKMGVEAAASAGRTVKRARGGSGAPVHDLFAARARMGMRAPLRAFFNGLRPFQSRPVFVDACVRTLCADTAKALRLPSIERGLVGWREMRELMIRAGADEACLTNEWVANTYKWIVWTQACVARAFPEKYAFGVLSESSVLQRMLYKYEREVNRAQRSHLKRVLEKDENPGAPAIFVVSAIRSMTTATVQGAAPTMSEIEVTDGWYGVRARLDAKLTQHVREGRLRVGSKLFAAGSDLRGVTNPVSPLSEDAESAYLCLHANGTRPAPWDATLGLRGVTNPVSPLSEDAESAYLCLHANGTRPAPWDATLGRTTYNLSIPMRSVVPDGGVIPRMIFRIRHVYPMMHQERRDEEKSVMRCQPAEHRAQANWQRDRDVVLHELQDAMNNRVGGWGAGVDSERVVREALEEKNLYERRTTAVLRLNVVGFVPSPEHESYRGPIIDGPTSAILTIWDVDEVLAEAATPGQTFAATALKPRASVFHDRELSLSTTRFTRWIPISPSDTAENNLVASEPDWRCMSVRADEDLGDLARSGLPRKEFDTVVCALHCGPPRSTQRGRLSQWIFCLDSSSITAQKQSSHLLAVEICGYDDDTFVKVEEWMPSASPFGASRHECGPPVILYNLEYLHYDRENDVYVARVLMENIVAVLGTTSSNPPAAAAARELEQWRCASAESRSKVVALKARARHLTGMPIDDFACAAESLEELESWDEVNASQRPASPGDEYVPPRLSLDDGWNDETAARALADVVNTADEAIRLSRSAKKRRSTSTQKSASPSRTTPRRSSRSSRGS</sequence>
<name>A0A090M5T1_OSTTA</name>
<dbReference type="STRING" id="70448.A0A090M5T1"/>
<reference evidence="9 10" key="2">
    <citation type="journal article" date="2014" name="BMC Genomics">
        <title>An improved genome of the model marine alga Ostreococcus tauri unfolds by assessing Illumina de novo assemblies.</title>
        <authorList>
            <person name="Blanc-Mathieu R."/>
            <person name="Verhelst B."/>
            <person name="Derelle E."/>
            <person name="Rombauts S."/>
            <person name="Bouget F.Y."/>
            <person name="Carre I."/>
            <person name="Chateau A."/>
            <person name="Eyre-Walker A."/>
            <person name="Grimsley N."/>
            <person name="Moreau H."/>
            <person name="Piegu B."/>
            <person name="Rivals E."/>
            <person name="Schackwitz W."/>
            <person name="Van de Peer Y."/>
            <person name="Piganeau G."/>
        </authorList>
    </citation>
    <scope>NUCLEOTIDE SEQUENCE [LARGE SCALE GENOMIC DNA]</scope>
    <source>
        <strain evidence="10">OTTH 0595 / CCAP 157/2 / RCC745</strain>
    </source>
</reference>
<reference evidence="10" key="1">
    <citation type="journal article" date="2006" name="Proc. Natl. Acad. Sci. U.S.A.">
        <title>Genome analysis of the smallest free-living eukaryote Ostreococcus tauri unveils many unique features.</title>
        <authorList>
            <person name="Derelle E."/>
            <person name="Ferraz C."/>
            <person name="Rombauts S."/>
            <person name="Rouze P."/>
            <person name="Worden A.Z."/>
            <person name="Robbens S."/>
            <person name="Partensky F."/>
            <person name="Degroeve S."/>
            <person name="Echeynie S."/>
            <person name="Cooke R."/>
            <person name="Saeys Y."/>
            <person name="Wuyts J."/>
            <person name="Jabbari K."/>
            <person name="Bowler C."/>
            <person name="Panaud O."/>
            <person name="Piegu B."/>
            <person name="Ball S.G."/>
            <person name="Ral J.-P."/>
            <person name="Bouget F.-Y."/>
            <person name="Piganeau G."/>
            <person name="De Baets B."/>
            <person name="Picard A."/>
            <person name="Delseny M."/>
            <person name="Demaille J."/>
            <person name="Van de Peer Y."/>
            <person name="Moreau H."/>
        </authorList>
    </citation>
    <scope>NUCLEOTIDE SEQUENCE [LARGE SCALE GENOMIC DNA]</scope>
    <source>
        <strain evidence="10">OTTH 0595 / CCAP 157/2 / RCC745</strain>
    </source>
</reference>
<dbReference type="GeneID" id="9832428"/>
<dbReference type="OrthoDB" id="21095at2759"/>
<dbReference type="InterPro" id="IPR015187">
    <property type="entry name" value="BRCA2_OB_1"/>
</dbReference>
<comment type="caution">
    <text evidence="9">The sequence shown here is derived from an EMBL/GenBank/DDBJ whole genome shotgun (WGS) entry which is preliminary data.</text>
</comment>
<keyword evidence="3" id="KW-0238">DNA-binding</keyword>
<proteinExistence type="predicted"/>
<dbReference type="FunCoup" id="A0A090M5T1">
    <property type="interactions" value="75"/>
</dbReference>
<dbReference type="InterPro" id="IPR002093">
    <property type="entry name" value="BRCA2_repeat"/>
</dbReference>
<feature type="compositionally biased region" description="Basic residues" evidence="6">
    <location>
        <begin position="1270"/>
        <end position="1281"/>
    </location>
</feature>
<dbReference type="PANTHER" id="PTHR11289">
    <property type="entry name" value="BREAST CANCER TYPE 2 SUSCEPTIBILITY PROTEIN BRCA2"/>
    <property type="match status" value="1"/>
</dbReference>
<dbReference type="InterPro" id="IPR015252">
    <property type="entry name" value="BRCA2_hlx"/>
</dbReference>
<evidence type="ECO:0000259" key="7">
    <source>
        <dbReference type="Pfam" id="PF09103"/>
    </source>
</evidence>
<evidence type="ECO:0000256" key="2">
    <source>
        <dbReference type="ARBA" id="ARBA00022763"/>
    </source>
</evidence>
<dbReference type="Pfam" id="PF09169">
    <property type="entry name" value="BRCA-2_helical"/>
    <property type="match status" value="1"/>
</dbReference>
<dbReference type="InterPro" id="IPR036315">
    <property type="entry name" value="BRCA2_hlx_sf"/>
</dbReference>
<keyword evidence="10" id="KW-1185">Reference proteome</keyword>
<dbReference type="PROSITE" id="PS50138">
    <property type="entry name" value="BRCA2_REPEAT"/>
    <property type="match status" value="2"/>
</dbReference>
<dbReference type="GO" id="GO:0000724">
    <property type="term" value="P:double-strand break repair via homologous recombination"/>
    <property type="evidence" value="ECO:0007669"/>
    <property type="project" value="InterPro"/>
</dbReference>
<dbReference type="Pfam" id="PF09103">
    <property type="entry name" value="BRCA-2_OB1"/>
    <property type="match status" value="1"/>
</dbReference>
<keyword evidence="5" id="KW-0234">DNA repair</keyword>
<keyword evidence="4" id="KW-0233">DNA recombination</keyword>
<dbReference type="GO" id="GO:0006355">
    <property type="term" value="P:regulation of DNA-templated transcription"/>
    <property type="evidence" value="ECO:0007669"/>
    <property type="project" value="TreeGrafter"/>
</dbReference>
<evidence type="ECO:0000256" key="3">
    <source>
        <dbReference type="ARBA" id="ARBA00023125"/>
    </source>
</evidence>
<dbReference type="Proteomes" id="UP000009170">
    <property type="component" value="Unassembled WGS sequence"/>
</dbReference>
<keyword evidence="2" id="KW-0227">DNA damage</keyword>
<feature type="compositionally biased region" description="Low complexity" evidence="6">
    <location>
        <begin position="1258"/>
        <end position="1269"/>
    </location>
</feature>
<dbReference type="Gene3D" id="2.40.50.140">
    <property type="entry name" value="Nucleic acid-binding proteins"/>
    <property type="match status" value="2"/>
</dbReference>
<evidence type="ECO:0000313" key="9">
    <source>
        <dbReference type="EMBL" id="CEF99546.1"/>
    </source>
</evidence>
<evidence type="ECO:0000256" key="1">
    <source>
        <dbReference type="ARBA" id="ARBA00022737"/>
    </source>
</evidence>
<protein>
    <submittedName>
        <fullName evidence="9">Breast cancer type 2 susceptibility protein</fullName>
    </submittedName>
</protein>
<dbReference type="PANTHER" id="PTHR11289:SF0">
    <property type="entry name" value="BREAST CANCER TYPE 2 SUSCEPTIBILITY PROTEIN"/>
    <property type="match status" value="1"/>
</dbReference>
<feature type="region of interest" description="Disordered" evidence="6">
    <location>
        <begin position="128"/>
        <end position="164"/>
    </location>
</feature>
<evidence type="ECO:0000256" key="6">
    <source>
        <dbReference type="SAM" id="MobiDB-lite"/>
    </source>
</evidence>
<evidence type="ECO:0000259" key="8">
    <source>
        <dbReference type="Pfam" id="PF09169"/>
    </source>
</evidence>
<feature type="compositionally biased region" description="Polar residues" evidence="6">
    <location>
        <begin position="146"/>
        <end position="158"/>
    </location>
</feature>
<evidence type="ECO:0000313" key="10">
    <source>
        <dbReference type="Proteomes" id="UP000009170"/>
    </source>
</evidence>
<dbReference type="InterPro" id="IPR012340">
    <property type="entry name" value="NA-bd_OB-fold"/>
</dbReference>
<dbReference type="RefSeq" id="XP_022839896.1">
    <property type="nucleotide sequence ID" value="XM_022982952.1"/>
</dbReference>
<dbReference type="GO" id="GO:0003677">
    <property type="term" value="F:DNA binding"/>
    <property type="evidence" value="ECO:0007669"/>
    <property type="project" value="UniProtKB-KW"/>
</dbReference>
<organism evidence="9 10">
    <name type="scientific">Ostreococcus tauri</name>
    <name type="common">Marine green alga</name>
    <dbReference type="NCBI Taxonomy" id="70448"/>
    <lineage>
        <taxon>Eukaryota</taxon>
        <taxon>Viridiplantae</taxon>
        <taxon>Chlorophyta</taxon>
        <taxon>Mamiellophyceae</taxon>
        <taxon>Mamiellales</taxon>
        <taxon>Bathycoccaceae</taxon>
        <taxon>Ostreococcus</taxon>
    </lineage>
</organism>
<dbReference type="CDD" id="cd04493">
    <property type="entry name" value="BRCA2DBD_OB1"/>
    <property type="match status" value="1"/>
</dbReference>
<keyword evidence="1" id="KW-0677">Repeat</keyword>
<dbReference type="SUPFAM" id="SSF81872">
    <property type="entry name" value="BRCA2 helical domain"/>
    <property type="match status" value="1"/>
</dbReference>
<dbReference type="InParanoid" id="A0A090M5T1"/>
<gene>
    <name evidence="9" type="ORF">OT_ostta11g00630</name>
</gene>
<feature type="domain" description="BRCA2 OB1" evidence="7">
    <location>
        <begin position="649"/>
        <end position="766"/>
    </location>
</feature>